<dbReference type="InterPro" id="IPR022596">
    <property type="entry name" value="GPR1/2/3_C"/>
</dbReference>
<organism evidence="7 8">
    <name type="scientific">Peltaster fructicola</name>
    <dbReference type="NCBI Taxonomy" id="286661"/>
    <lineage>
        <taxon>Eukaryota</taxon>
        <taxon>Fungi</taxon>
        <taxon>Dikarya</taxon>
        <taxon>Ascomycota</taxon>
        <taxon>Pezizomycotina</taxon>
        <taxon>Dothideomycetes</taxon>
        <taxon>Dothideomycetes incertae sedis</taxon>
        <taxon>Peltaster</taxon>
    </lineage>
</organism>
<evidence type="ECO:0000313" key="8">
    <source>
        <dbReference type="Proteomes" id="UP000503462"/>
    </source>
</evidence>
<dbReference type="Proteomes" id="UP000503462">
    <property type="component" value="Chromosome 3"/>
</dbReference>
<dbReference type="SUPFAM" id="SSF81321">
    <property type="entry name" value="Family A G protein-coupled receptor-like"/>
    <property type="match status" value="1"/>
</dbReference>
<feature type="domain" description="G protein-coupled receptor GPR1/2/3 C-terminal" evidence="6">
    <location>
        <begin position="246"/>
        <end position="314"/>
    </location>
</feature>
<protein>
    <recommendedName>
        <fullName evidence="6">G protein-coupled receptor GPR1/2/3 C-terminal domain-containing protein</fullName>
    </recommendedName>
</protein>
<evidence type="ECO:0000256" key="4">
    <source>
        <dbReference type="ARBA" id="ARBA00023136"/>
    </source>
</evidence>
<feature type="transmembrane region" description="Helical" evidence="5">
    <location>
        <begin position="79"/>
        <end position="101"/>
    </location>
</feature>
<feature type="transmembrane region" description="Helical" evidence="5">
    <location>
        <begin position="125"/>
        <end position="145"/>
    </location>
</feature>
<dbReference type="GO" id="GO:0007189">
    <property type="term" value="P:adenylate cyclase-activating G protein-coupled receptor signaling pathway"/>
    <property type="evidence" value="ECO:0007669"/>
    <property type="project" value="TreeGrafter"/>
</dbReference>
<sequence>MAQQIEANEDLASHDGFFPAPFSLDPMPDDLRLALVAPAVMGLLSAMSTLALITFIIYRLASWRKHYKTFIGYNQYVMLVLNLLIADFQQSAAFLISWYWISKRMIVAPTSACFGQGWLLHSGDVSSALFVLAIAVHTFSTAVMGYRISNTVFYSTVLMLWILAYLLTAIGVAMHPNDYFVRAGAWCWVSSEYESERLFLHYIWVFVVEFSTVAIYAVTFFALRYKTKQAFKNYRERLDVPNPKTVKAVNRVTRLMTLYPCIYILLTLPLSAGRMWSMAHQGRSTSDTFSCIAGALLASCGWADALLYTLTRKRLLQDTTPGRNHRVDHGIMTTKTITVHDHGHTAQDGQEAMDGFIDAQNRYVQIEAGRSTERWIEEQQPDDVKALKRLGIEIGDIRVRDFEPDRVQSPPVQMPGRMKRMPWD</sequence>
<dbReference type="PANTHER" id="PTHR23112:SF37">
    <property type="entry name" value="G PROTEIN-COUPLED RECEPTOR GPR1"/>
    <property type="match status" value="1"/>
</dbReference>
<reference evidence="7 8" key="1">
    <citation type="journal article" date="2016" name="Sci. Rep.">
        <title>Peltaster fructicola genome reveals evolution from an invasive phytopathogen to an ectophytic parasite.</title>
        <authorList>
            <person name="Xu C."/>
            <person name="Chen H."/>
            <person name="Gleason M.L."/>
            <person name="Xu J.R."/>
            <person name="Liu H."/>
            <person name="Zhang R."/>
            <person name="Sun G."/>
        </authorList>
    </citation>
    <scope>NUCLEOTIDE SEQUENCE [LARGE SCALE GENOMIC DNA]</scope>
    <source>
        <strain evidence="7 8">LNHT1506</strain>
    </source>
</reference>
<evidence type="ECO:0000256" key="5">
    <source>
        <dbReference type="SAM" id="Phobius"/>
    </source>
</evidence>
<dbReference type="AlphaFoldDB" id="A0A6H0XXC2"/>
<dbReference type="Gene3D" id="1.20.1070.10">
    <property type="entry name" value="Rhodopsin 7-helix transmembrane proteins"/>
    <property type="match status" value="1"/>
</dbReference>
<name>A0A6H0XXC2_9PEZI</name>
<keyword evidence="4 5" id="KW-0472">Membrane</keyword>
<keyword evidence="2 5" id="KW-0812">Transmembrane</keyword>
<dbReference type="PANTHER" id="PTHR23112">
    <property type="entry name" value="G PROTEIN-COUPLED RECEPTOR 157-RELATED"/>
    <property type="match status" value="1"/>
</dbReference>
<dbReference type="OrthoDB" id="100006at2759"/>
<feature type="transmembrane region" description="Helical" evidence="5">
    <location>
        <begin position="33"/>
        <end position="58"/>
    </location>
</feature>
<dbReference type="Pfam" id="PF11970">
    <property type="entry name" value="GPR_Gpa2_C"/>
    <property type="match status" value="1"/>
</dbReference>
<dbReference type="GO" id="GO:0004930">
    <property type="term" value="F:G protein-coupled receptor activity"/>
    <property type="evidence" value="ECO:0007669"/>
    <property type="project" value="TreeGrafter"/>
</dbReference>
<evidence type="ECO:0000313" key="7">
    <source>
        <dbReference type="EMBL" id="QIW99268.1"/>
    </source>
</evidence>
<keyword evidence="3 5" id="KW-1133">Transmembrane helix</keyword>
<evidence type="ECO:0000256" key="2">
    <source>
        <dbReference type="ARBA" id="ARBA00022692"/>
    </source>
</evidence>
<dbReference type="GO" id="GO:0005886">
    <property type="term" value="C:plasma membrane"/>
    <property type="evidence" value="ECO:0007669"/>
    <property type="project" value="TreeGrafter"/>
</dbReference>
<accession>A0A6H0XXC2</accession>
<feature type="transmembrane region" description="Helical" evidence="5">
    <location>
        <begin position="252"/>
        <end position="272"/>
    </location>
</feature>
<evidence type="ECO:0000256" key="3">
    <source>
        <dbReference type="ARBA" id="ARBA00022989"/>
    </source>
</evidence>
<keyword evidence="8" id="KW-1185">Reference proteome</keyword>
<feature type="transmembrane region" description="Helical" evidence="5">
    <location>
        <begin position="152"/>
        <end position="174"/>
    </location>
</feature>
<feature type="transmembrane region" description="Helical" evidence="5">
    <location>
        <begin position="292"/>
        <end position="310"/>
    </location>
</feature>
<feature type="transmembrane region" description="Helical" evidence="5">
    <location>
        <begin position="199"/>
        <end position="223"/>
    </location>
</feature>
<dbReference type="EMBL" id="CP051141">
    <property type="protein sequence ID" value="QIW99268.1"/>
    <property type="molecule type" value="Genomic_DNA"/>
</dbReference>
<proteinExistence type="predicted"/>
<evidence type="ECO:0000256" key="1">
    <source>
        <dbReference type="ARBA" id="ARBA00004141"/>
    </source>
</evidence>
<gene>
    <name evidence="7" type="ORF">AMS68_004786</name>
</gene>
<evidence type="ECO:0000259" key="6">
    <source>
        <dbReference type="Pfam" id="PF11970"/>
    </source>
</evidence>
<comment type="subcellular location">
    <subcellularLocation>
        <location evidence="1">Membrane</location>
        <topology evidence="1">Multi-pass membrane protein</topology>
    </subcellularLocation>
</comment>